<evidence type="ECO:0000256" key="5">
    <source>
        <dbReference type="ARBA" id="ARBA00022989"/>
    </source>
</evidence>
<dbReference type="FunFam" id="1.20.1250.20:FF:000011">
    <property type="entry name" value="MFS multidrug transporter, putative"/>
    <property type="match status" value="1"/>
</dbReference>
<dbReference type="EMBL" id="FJOG01000012">
    <property type="protein sequence ID" value="CZR58858.1"/>
    <property type="molecule type" value="Genomic_DNA"/>
</dbReference>
<dbReference type="Gene3D" id="1.20.1250.20">
    <property type="entry name" value="MFS general substrate transporter like domains"/>
    <property type="match status" value="1"/>
</dbReference>
<feature type="transmembrane region" description="Helical" evidence="8">
    <location>
        <begin position="103"/>
        <end position="126"/>
    </location>
</feature>
<feature type="transmembrane region" description="Helical" evidence="8">
    <location>
        <begin position="476"/>
        <end position="496"/>
    </location>
</feature>
<keyword evidence="6 8" id="KW-0472">Membrane</keyword>
<feature type="domain" description="Major facilitator superfamily (MFS) profile" evidence="9">
    <location>
        <begin position="72"/>
        <end position="500"/>
    </location>
</feature>
<comment type="similarity">
    <text evidence="7">Belongs to the major facilitator superfamily. DHA1 family. Polyamines/proton antiporter (TC 2.A.1.2.16) subfamily.</text>
</comment>
<dbReference type="GO" id="GO:0022857">
    <property type="term" value="F:transmembrane transporter activity"/>
    <property type="evidence" value="ECO:0007669"/>
    <property type="project" value="InterPro"/>
</dbReference>
<dbReference type="PROSITE" id="PS50850">
    <property type="entry name" value="MFS"/>
    <property type="match status" value="1"/>
</dbReference>
<protein>
    <submittedName>
        <fullName evidence="10">Related to mfs-multidrug-resistance transporter</fullName>
    </submittedName>
</protein>
<feature type="transmembrane region" description="Helical" evidence="8">
    <location>
        <begin position="197"/>
        <end position="218"/>
    </location>
</feature>
<feature type="transmembrane region" description="Helical" evidence="8">
    <location>
        <begin position="381"/>
        <end position="402"/>
    </location>
</feature>
<evidence type="ECO:0000256" key="2">
    <source>
        <dbReference type="ARBA" id="ARBA00022448"/>
    </source>
</evidence>
<feature type="transmembrane region" description="Helical" evidence="8">
    <location>
        <begin position="163"/>
        <end position="185"/>
    </location>
</feature>
<dbReference type="GO" id="GO:0005886">
    <property type="term" value="C:plasma membrane"/>
    <property type="evidence" value="ECO:0007669"/>
    <property type="project" value="UniProtKB-SubCell"/>
</dbReference>
<keyword evidence="11" id="KW-1185">Reference proteome</keyword>
<sequence length="566" mass="61691">MGRQDEQDEKKLQETTKFSHWRIVRDATLITPQILEHNYVGHGTATNMYQIDWLPSDPRNPLNFPLTTKWLVTAISAFSTLTMAFSSSAYTGGLTSIEAQFSVPAPVALLGVSLFVFGFAVGPLLWAPLSELYGRRNVFVLAYGLFVIFNVGAVLSTSISQLIIFRFFAGAFGSATLTNTGGMIADMFSAAERGLPSSIFSSAPFLGPVIGPIAGGFLGQSAGWSGIGTLITGLSALMWTLFYICVPETYAPYLLRYRAAKMSVKTGRQYISKMDHLRGKQTFKKTISTALLRPWKLLFAEPIVSLLSVYMAIVFGTMYMMFAAYPIVFGEGYGLGPGVAGLPFLGLAVGMLLALVFLFFQGRQYARTAAASPNGKAPPEARLVPCMIGGVATPIGLFWFAWTNFPSLNPLICIAGTVPFGFGMVLIFLSIINYLVDTYLIYAASVLAANAALRSIFAASFPLFTKAMYAKLGIHWASSVPAVLALVCVPLPFLFYRYGERIRKKGVYVQEVKQILAQMKISSERSNSMEGSGLDEKGGAYRPCYGMFCLGCSDEYLNVCRNRTSD</sequence>
<accession>A0A1L7X1G0</accession>
<feature type="transmembrane region" description="Helical" evidence="8">
    <location>
        <begin position="138"/>
        <end position="157"/>
    </location>
</feature>
<organism evidence="10 11">
    <name type="scientific">Phialocephala subalpina</name>
    <dbReference type="NCBI Taxonomy" id="576137"/>
    <lineage>
        <taxon>Eukaryota</taxon>
        <taxon>Fungi</taxon>
        <taxon>Dikarya</taxon>
        <taxon>Ascomycota</taxon>
        <taxon>Pezizomycotina</taxon>
        <taxon>Leotiomycetes</taxon>
        <taxon>Helotiales</taxon>
        <taxon>Mollisiaceae</taxon>
        <taxon>Phialocephala</taxon>
        <taxon>Phialocephala fortinii species complex</taxon>
    </lineage>
</organism>
<evidence type="ECO:0000313" key="10">
    <source>
        <dbReference type="EMBL" id="CZR58858.1"/>
    </source>
</evidence>
<keyword evidence="4 8" id="KW-0812">Transmembrane</keyword>
<dbReference type="PANTHER" id="PTHR23502">
    <property type="entry name" value="MAJOR FACILITATOR SUPERFAMILY"/>
    <property type="match status" value="1"/>
</dbReference>
<evidence type="ECO:0000256" key="8">
    <source>
        <dbReference type="SAM" id="Phobius"/>
    </source>
</evidence>
<gene>
    <name evidence="10" type="ORF">PAC_08750</name>
</gene>
<reference evidence="10 11" key="1">
    <citation type="submission" date="2016-03" db="EMBL/GenBank/DDBJ databases">
        <authorList>
            <person name="Ploux O."/>
        </authorList>
    </citation>
    <scope>NUCLEOTIDE SEQUENCE [LARGE SCALE GENOMIC DNA]</scope>
    <source>
        <strain evidence="10 11">UAMH 11012</strain>
    </source>
</reference>
<dbReference type="InterPro" id="IPR036259">
    <property type="entry name" value="MFS_trans_sf"/>
</dbReference>
<feature type="transmembrane region" description="Helical" evidence="8">
    <location>
        <begin position="224"/>
        <end position="246"/>
    </location>
</feature>
<evidence type="ECO:0000256" key="7">
    <source>
        <dbReference type="ARBA" id="ARBA00038459"/>
    </source>
</evidence>
<dbReference type="InterPro" id="IPR011701">
    <property type="entry name" value="MFS"/>
</dbReference>
<dbReference type="InterPro" id="IPR020846">
    <property type="entry name" value="MFS_dom"/>
</dbReference>
<evidence type="ECO:0000259" key="9">
    <source>
        <dbReference type="PROSITE" id="PS50850"/>
    </source>
</evidence>
<evidence type="ECO:0000256" key="3">
    <source>
        <dbReference type="ARBA" id="ARBA00022475"/>
    </source>
</evidence>
<dbReference type="Proteomes" id="UP000184330">
    <property type="component" value="Unassembled WGS sequence"/>
</dbReference>
<evidence type="ECO:0000256" key="1">
    <source>
        <dbReference type="ARBA" id="ARBA00004651"/>
    </source>
</evidence>
<keyword evidence="2" id="KW-0813">Transport</keyword>
<evidence type="ECO:0000256" key="6">
    <source>
        <dbReference type="ARBA" id="ARBA00023136"/>
    </source>
</evidence>
<dbReference type="CDD" id="cd17323">
    <property type="entry name" value="MFS_Tpo1_MDR_like"/>
    <property type="match status" value="1"/>
</dbReference>
<keyword evidence="3" id="KW-1003">Cell membrane</keyword>
<evidence type="ECO:0000256" key="4">
    <source>
        <dbReference type="ARBA" id="ARBA00022692"/>
    </source>
</evidence>
<dbReference type="Pfam" id="PF07690">
    <property type="entry name" value="MFS_1"/>
    <property type="match status" value="1"/>
</dbReference>
<keyword evidence="5 8" id="KW-1133">Transmembrane helix</keyword>
<dbReference type="PANTHER" id="PTHR23502:SF186">
    <property type="entry name" value="MAJOR FACILITATOR SUPERFAMILY (MFS) PROFILE DOMAIN-CONTAINING PROTEIN"/>
    <property type="match status" value="1"/>
</dbReference>
<dbReference type="STRING" id="576137.A0A1L7X1G0"/>
<feature type="transmembrane region" description="Helical" evidence="8">
    <location>
        <begin position="340"/>
        <end position="360"/>
    </location>
</feature>
<feature type="transmembrane region" description="Helical" evidence="8">
    <location>
        <begin position="303"/>
        <end position="328"/>
    </location>
</feature>
<dbReference type="SUPFAM" id="SSF103473">
    <property type="entry name" value="MFS general substrate transporter"/>
    <property type="match status" value="1"/>
</dbReference>
<dbReference type="OrthoDB" id="446368at2759"/>
<feature type="transmembrane region" description="Helical" evidence="8">
    <location>
        <begin position="439"/>
        <end position="464"/>
    </location>
</feature>
<evidence type="ECO:0000313" key="11">
    <source>
        <dbReference type="Proteomes" id="UP000184330"/>
    </source>
</evidence>
<dbReference type="AlphaFoldDB" id="A0A1L7X1G0"/>
<feature type="transmembrane region" description="Helical" evidence="8">
    <location>
        <begin position="408"/>
        <end position="432"/>
    </location>
</feature>
<feature type="transmembrane region" description="Helical" evidence="8">
    <location>
        <begin position="70"/>
        <end position="91"/>
    </location>
</feature>
<comment type="subcellular location">
    <subcellularLocation>
        <location evidence="1">Cell membrane</location>
        <topology evidence="1">Multi-pass membrane protein</topology>
    </subcellularLocation>
</comment>
<name>A0A1L7X1G0_9HELO</name>
<proteinExistence type="inferred from homology"/>